<evidence type="ECO:0000256" key="1">
    <source>
        <dbReference type="SAM" id="MobiDB-lite"/>
    </source>
</evidence>
<accession>A0A0C6FTA9</accession>
<dbReference type="PATRIC" id="fig|270351.10.peg.7492"/>
<gene>
    <name evidence="2" type="ORF">Maq22A_3p50280</name>
</gene>
<dbReference type="AlphaFoldDB" id="A0A0C6FTA9"/>
<keyword evidence="2" id="KW-0614">Plasmid</keyword>
<dbReference type="OrthoDB" id="9972367at2"/>
<dbReference type="KEGG" id="maqu:Maq22A_3p50280"/>
<dbReference type="Proteomes" id="UP000061432">
    <property type="component" value="Plasmid pMaq22A_3p"/>
</dbReference>
<sequence length="105" mass="11110">MARHAHELAAAGEPRWEARLDKDLVMVKDLASGEEVQATAYTTDGDTLSFALPGEGLRHLRLGEPGYDAFRAVLDKSALKAESEAPAVKPAPKGSSKPATEKPAA</sequence>
<proteinExistence type="predicted"/>
<reference evidence="2" key="1">
    <citation type="journal article" date="2015" name="Genome Announc.">
        <title>Complete Genome Sequence of Methylobacterium aquaticum Strain 22A, Isolated from Racomitrium japonicum Moss.</title>
        <authorList>
            <person name="Tani A."/>
            <person name="Ogura Y."/>
            <person name="Hayashi T."/>
            <person name="Kimbara K."/>
        </authorList>
    </citation>
    <scope>NUCLEOTIDE SEQUENCE [LARGE SCALE GENOMIC DNA]</scope>
    <source>
        <strain evidence="2">MA-22A</strain>
        <plasmid evidence="2">pMaq22A_3p</plasmid>
    </source>
</reference>
<name>A0A0C6FTA9_9HYPH</name>
<evidence type="ECO:0000313" key="2">
    <source>
        <dbReference type="EMBL" id="BAQ50307.1"/>
    </source>
</evidence>
<dbReference type="EMBL" id="AP014707">
    <property type="protein sequence ID" value="BAQ50307.1"/>
    <property type="molecule type" value="Genomic_DNA"/>
</dbReference>
<feature type="region of interest" description="Disordered" evidence="1">
    <location>
        <begin position="81"/>
        <end position="105"/>
    </location>
</feature>
<dbReference type="RefSeq" id="WP_060851352.1">
    <property type="nucleotide sequence ID" value="NZ_AP014707.1"/>
</dbReference>
<organism evidence="2">
    <name type="scientific">Methylobacterium aquaticum</name>
    <dbReference type="NCBI Taxonomy" id="270351"/>
    <lineage>
        <taxon>Bacteria</taxon>
        <taxon>Pseudomonadati</taxon>
        <taxon>Pseudomonadota</taxon>
        <taxon>Alphaproteobacteria</taxon>
        <taxon>Hyphomicrobiales</taxon>
        <taxon>Methylobacteriaceae</taxon>
        <taxon>Methylobacterium</taxon>
    </lineage>
</organism>
<geneLocation type="plasmid" evidence="2">
    <name>pMaq22A_3p</name>
</geneLocation>
<protein>
    <submittedName>
        <fullName evidence="2">Uncharacterized protein</fullName>
    </submittedName>
</protein>